<organism evidence="1 2">
    <name type="scientific">Hyphomonas neptunium (strain ATCC 15444)</name>
    <dbReference type="NCBI Taxonomy" id="228405"/>
    <lineage>
        <taxon>Bacteria</taxon>
        <taxon>Pseudomonadati</taxon>
        <taxon>Pseudomonadota</taxon>
        <taxon>Alphaproteobacteria</taxon>
        <taxon>Hyphomonadales</taxon>
        <taxon>Hyphomonadaceae</taxon>
        <taxon>Hyphomonas</taxon>
    </lineage>
</organism>
<evidence type="ECO:0000313" key="2">
    <source>
        <dbReference type="Proteomes" id="UP000001959"/>
    </source>
</evidence>
<keyword evidence="2" id="KW-1185">Reference proteome</keyword>
<evidence type="ECO:0000313" key="1">
    <source>
        <dbReference type="EMBL" id="ABI76764.1"/>
    </source>
</evidence>
<proteinExistence type="predicted"/>
<dbReference type="KEGG" id="hne:HNE_1619"/>
<dbReference type="HOGENOM" id="CLU_3200797_0_0_5"/>
<protein>
    <submittedName>
        <fullName evidence="1">Uncharacterized protein</fullName>
    </submittedName>
</protein>
<name>Q0C1R6_HYPNA</name>
<sequence length="45" mass="5029">MGIRVQRSVVPPPCAIGARATEAVAEGKWTKFTQYLTWLLKIRAN</sequence>
<dbReference type="AlphaFoldDB" id="Q0C1R6"/>
<accession>Q0C1R6</accession>
<dbReference type="Proteomes" id="UP000001959">
    <property type="component" value="Chromosome"/>
</dbReference>
<reference evidence="1 2" key="1">
    <citation type="journal article" date="2006" name="J. Bacteriol.">
        <title>Comparative genomic evidence for a close relationship between the dimorphic prosthecate bacteria Hyphomonas neptunium and Caulobacter crescentus.</title>
        <authorList>
            <person name="Badger J.H."/>
            <person name="Hoover T.R."/>
            <person name="Brun Y.V."/>
            <person name="Weiner R.M."/>
            <person name="Laub M.T."/>
            <person name="Alexandre G."/>
            <person name="Mrazek J."/>
            <person name="Ren Q."/>
            <person name="Paulsen I.T."/>
            <person name="Nelson K.E."/>
            <person name="Khouri H.M."/>
            <person name="Radune D."/>
            <person name="Sosa J."/>
            <person name="Dodson R.J."/>
            <person name="Sullivan S.A."/>
            <person name="Rosovitz M.J."/>
            <person name="Madupu R."/>
            <person name="Brinkac L.M."/>
            <person name="Durkin A.S."/>
            <person name="Daugherty S.C."/>
            <person name="Kothari S.P."/>
            <person name="Giglio M.G."/>
            <person name="Zhou L."/>
            <person name="Haft D.H."/>
            <person name="Selengut J.D."/>
            <person name="Davidsen T.M."/>
            <person name="Yang Q."/>
            <person name="Zafar N."/>
            <person name="Ward N.L."/>
        </authorList>
    </citation>
    <scope>NUCLEOTIDE SEQUENCE [LARGE SCALE GENOMIC DNA]</scope>
    <source>
        <strain evidence="1 2">ATCC 15444</strain>
    </source>
</reference>
<dbReference type="EMBL" id="CP000158">
    <property type="protein sequence ID" value="ABI76764.1"/>
    <property type="molecule type" value="Genomic_DNA"/>
</dbReference>
<gene>
    <name evidence="1" type="ordered locus">HNE_1619</name>
</gene>